<evidence type="ECO:0000313" key="2">
    <source>
        <dbReference type="EMBL" id="SPF40683.1"/>
    </source>
</evidence>
<name>A0A2U3KLZ1_9BACT</name>
<gene>
    <name evidence="2" type="ORF">SBA1_320013</name>
</gene>
<dbReference type="OrthoDB" id="174931at2"/>
<dbReference type="GO" id="GO:0042802">
    <property type="term" value="F:identical protein binding"/>
    <property type="evidence" value="ECO:0007669"/>
    <property type="project" value="InterPro"/>
</dbReference>
<dbReference type="InterPro" id="IPR033396">
    <property type="entry name" value="DUF5107"/>
</dbReference>
<dbReference type="SMART" id="SM00028">
    <property type="entry name" value="TPR"/>
    <property type="match status" value="10"/>
</dbReference>
<dbReference type="EMBL" id="OMOD01000125">
    <property type="protein sequence ID" value="SPF40683.1"/>
    <property type="molecule type" value="Genomic_DNA"/>
</dbReference>
<dbReference type="InterPro" id="IPR011717">
    <property type="entry name" value="TPR-4"/>
</dbReference>
<evidence type="ECO:0000259" key="1">
    <source>
        <dbReference type="Pfam" id="PF17128"/>
    </source>
</evidence>
<accession>A0A2U3KLZ1</accession>
<dbReference type="Gene3D" id="1.25.40.10">
    <property type="entry name" value="Tetratricopeptide repeat domain"/>
    <property type="match status" value="3"/>
</dbReference>
<dbReference type="PANTHER" id="PTHR12558:SF33">
    <property type="entry name" value="BLL7664 PROTEIN"/>
    <property type="match status" value="1"/>
</dbReference>
<feature type="domain" description="DUF5107" evidence="1">
    <location>
        <begin position="52"/>
        <end position="379"/>
    </location>
</feature>
<dbReference type="Pfam" id="PF13432">
    <property type="entry name" value="TPR_16"/>
    <property type="match status" value="2"/>
</dbReference>
<protein>
    <submittedName>
        <fullName evidence="2">Tetratricopeptide TPR_4</fullName>
    </submittedName>
</protein>
<dbReference type="Pfam" id="PF17128">
    <property type="entry name" value="DUF5107"/>
    <property type="match status" value="1"/>
</dbReference>
<dbReference type="Proteomes" id="UP000238701">
    <property type="component" value="Unassembled WGS sequence"/>
</dbReference>
<reference evidence="3" key="1">
    <citation type="submission" date="2018-02" db="EMBL/GenBank/DDBJ databases">
        <authorList>
            <person name="Hausmann B."/>
        </authorList>
    </citation>
    <scope>NUCLEOTIDE SEQUENCE [LARGE SCALE GENOMIC DNA]</scope>
    <source>
        <strain evidence="3">Peat soil MAG SbA1</strain>
    </source>
</reference>
<dbReference type="SUPFAM" id="SSF48452">
    <property type="entry name" value="TPR-like"/>
    <property type="match status" value="3"/>
</dbReference>
<sequence>MKRFELPKAPPEQNGAVKAWFDPVVIPSYLPLLPEKNPMFLEKRIYQGSNGRVYPLPFIDRIATEAVDQSWQAVHLENEFLRVMVLPEIGGRIHVGLDKSNGYDFFYRQNVIKPALVGLAGPWMSGGVEFNWPQHHRPATFMPVGVEIEKSPDGSQTIWCSDHDPMNRLKGMHGVCLHPGKAYLELKVRLYNRTPFVQTFLWWANVGIRVHELYQSFFPPDVHYVTDHAKRAVSRFPLCESRYYGVNYAERGEHGVPLEERPRQFIPPGHYAPNDLSWYANIPVPTSYMAVGSVEDFFGGYDHKQKAGLIHVADHHISPGKKQWTWGNHEFGYAWDRNLTDEDGPYIELMAGVFTDNQPDFSFLSPGETRVFSHYWYPIREIGPAQKANRDIALSLTIENRTARVGICATQTFPAARVCLKANRGEVATWTTEMAPGSAFVKTAPLPSGISETDLLVVVETKEGNELLRYAPARISESEAPAPATEPLLPEEIASNDELYVTGLHLDQYRHATRYPQDYWREALRRDPGDSRCNDAMGLWHLRRGEFEQAEKHFRQAIARLTKRNPNPRDGEPYYNLGLALRYLGREQEAYDAFGKATWNYAWRSPAHLALAEIDAKRGEWQDAIRHLRNSARNNTDHLNARNLAVVVLRKLGEKEEAERLLRETLKLDLMDCWARYLADGSLPADNPMLLDLALDYARAGLLTEALEILAHANSQANDGSAPMVLYAVGFFHQQLGNISAAHSAFAQAAAASPDYCFPSRLDELLILQAALGANPQDARCAYYLGNLLYDRRRHRETISLWEHSARLDPSFSVVWRNLAIGYFNVLHDPDQARSAFEKAFQANPGDARILYERDQLWKRIGELPQRRLAELERFPDLVRLRDDLSIELASLYNQTRHHQQALALIRSRQFQPWEGGEGLVLGQHVRTHLALGRNALAEKNTGEAQKLFEAALTCPRNLGEAKHLLANQSDIYYWLGVALDAAGDPASARQWWERAARQQGDFQEMHVKSYSEMTYYNALALKRLNRRTEAEALLRSLFAYAESLARQPVKIDYFATSLPTMLLFEDDLQKRHRIAATFLQAQAWFGLGDKEKAQRLINEVLESDRNHPLAADLLDEIETHLVATSG</sequence>
<dbReference type="InterPro" id="IPR011990">
    <property type="entry name" value="TPR-like_helical_dom_sf"/>
</dbReference>
<dbReference type="PANTHER" id="PTHR12558">
    <property type="entry name" value="CELL DIVISION CYCLE 16,23,27"/>
    <property type="match status" value="1"/>
</dbReference>
<proteinExistence type="predicted"/>
<organism evidence="2 3">
    <name type="scientific">Candidatus Sulfotelmatobacter kueseliae</name>
    <dbReference type="NCBI Taxonomy" id="2042962"/>
    <lineage>
        <taxon>Bacteria</taxon>
        <taxon>Pseudomonadati</taxon>
        <taxon>Acidobacteriota</taxon>
        <taxon>Terriglobia</taxon>
        <taxon>Terriglobales</taxon>
        <taxon>Candidatus Korobacteraceae</taxon>
        <taxon>Candidatus Sulfotelmatobacter</taxon>
    </lineage>
</organism>
<dbReference type="InterPro" id="IPR019734">
    <property type="entry name" value="TPR_rpt"/>
</dbReference>
<evidence type="ECO:0000313" key="3">
    <source>
        <dbReference type="Proteomes" id="UP000238701"/>
    </source>
</evidence>
<dbReference type="Pfam" id="PF07721">
    <property type="entry name" value="TPR_4"/>
    <property type="match status" value="1"/>
</dbReference>
<dbReference type="AlphaFoldDB" id="A0A2U3KLZ1"/>